<keyword evidence="2" id="KW-1003">Cell membrane</keyword>
<evidence type="ECO:0000256" key="1">
    <source>
        <dbReference type="ARBA" id="ARBA00004533"/>
    </source>
</evidence>
<evidence type="ECO:0000256" key="4">
    <source>
        <dbReference type="ARBA" id="ARBA00022679"/>
    </source>
</evidence>
<keyword evidence="4" id="KW-0808">Transferase</keyword>
<dbReference type="Pfam" id="PF03279">
    <property type="entry name" value="Lip_A_acyltrans"/>
    <property type="match status" value="1"/>
</dbReference>
<comment type="subcellular location">
    <subcellularLocation>
        <location evidence="1">Cell inner membrane</location>
    </subcellularLocation>
</comment>
<dbReference type="GO" id="GO:0005886">
    <property type="term" value="C:plasma membrane"/>
    <property type="evidence" value="ECO:0007669"/>
    <property type="project" value="UniProtKB-SubCell"/>
</dbReference>
<evidence type="ECO:0000256" key="3">
    <source>
        <dbReference type="ARBA" id="ARBA00022519"/>
    </source>
</evidence>
<dbReference type="EMBL" id="AP022596">
    <property type="protein sequence ID" value="BBY65526.1"/>
    <property type="molecule type" value="Genomic_DNA"/>
</dbReference>
<protein>
    <submittedName>
        <fullName evidence="7">Uncharacterized protein</fullName>
    </submittedName>
</protein>
<sequence>MDIATVARRLLAEDGYRDGVKMREAAQLVNANLEDWYHHRLWCAKREALGDRADALTLTMTGDTYRNETLGRPTVLVAPMTLPMADALSVVNTLAEQREAIVFGHEVFADDVPQPRIDVADPRRGRVRQQIESTLDRGGIYCTYADFAYRDVSTQQVCLFGRARAMSTGWLRLAARHGTMLLPAVCRRVTDTEVRVEYAEAIQIESPTTTPDLDAVAEIAIEMLEDLIRSAPEQWLLLPTLAFESPEMART</sequence>
<evidence type="ECO:0000313" key="8">
    <source>
        <dbReference type="Proteomes" id="UP000467148"/>
    </source>
</evidence>
<evidence type="ECO:0000313" key="7">
    <source>
        <dbReference type="EMBL" id="BBY65526.1"/>
    </source>
</evidence>
<dbReference type="RefSeq" id="WP_163749593.1">
    <property type="nucleotide sequence ID" value="NZ_AP022596.1"/>
</dbReference>
<organism evidence="7 8">
    <name type="scientific">Mycolicibacterium helvum</name>
    <dbReference type="NCBI Taxonomy" id="1534349"/>
    <lineage>
        <taxon>Bacteria</taxon>
        <taxon>Bacillati</taxon>
        <taxon>Actinomycetota</taxon>
        <taxon>Actinomycetes</taxon>
        <taxon>Mycobacteriales</taxon>
        <taxon>Mycobacteriaceae</taxon>
        <taxon>Mycolicibacterium</taxon>
    </lineage>
</organism>
<proteinExistence type="predicted"/>
<dbReference type="Proteomes" id="UP000467148">
    <property type="component" value="Chromosome"/>
</dbReference>
<reference evidence="7 8" key="1">
    <citation type="journal article" date="2019" name="Emerg. Microbes Infect.">
        <title>Comprehensive subspecies identification of 175 nontuberculous mycobacteria species based on 7547 genomic profiles.</title>
        <authorList>
            <person name="Matsumoto Y."/>
            <person name="Kinjo T."/>
            <person name="Motooka D."/>
            <person name="Nabeya D."/>
            <person name="Jung N."/>
            <person name="Uechi K."/>
            <person name="Horii T."/>
            <person name="Iida T."/>
            <person name="Fujita J."/>
            <person name="Nakamura S."/>
        </authorList>
    </citation>
    <scope>NUCLEOTIDE SEQUENCE [LARGE SCALE GENOMIC DNA]</scope>
    <source>
        <strain evidence="7 8">JCM 30396</strain>
    </source>
</reference>
<name>A0A7I7TBJ3_9MYCO</name>
<accession>A0A7I7TBJ3</accession>
<dbReference type="GO" id="GO:0009247">
    <property type="term" value="P:glycolipid biosynthetic process"/>
    <property type="evidence" value="ECO:0007669"/>
    <property type="project" value="UniProtKB-ARBA"/>
</dbReference>
<gene>
    <name evidence="7" type="ORF">MHEL_37690</name>
</gene>
<dbReference type="InterPro" id="IPR004960">
    <property type="entry name" value="LipA_acyltrans"/>
</dbReference>
<dbReference type="GO" id="GO:0016746">
    <property type="term" value="F:acyltransferase activity"/>
    <property type="evidence" value="ECO:0007669"/>
    <property type="project" value="UniProtKB-KW"/>
</dbReference>
<keyword evidence="3" id="KW-0997">Cell inner membrane</keyword>
<keyword evidence="6" id="KW-0012">Acyltransferase</keyword>
<dbReference type="AlphaFoldDB" id="A0A7I7TBJ3"/>
<keyword evidence="8" id="KW-1185">Reference proteome</keyword>
<keyword evidence="5" id="KW-0472">Membrane</keyword>
<dbReference type="KEGG" id="mhev:MHEL_37690"/>
<evidence type="ECO:0000256" key="6">
    <source>
        <dbReference type="ARBA" id="ARBA00023315"/>
    </source>
</evidence>
<evidence type="ECO:0000256" key="2">
    <source>
        <dbReference type="ARBA" id="ARBA00022475"/>
    </source>
</evidence>
<evidence type="ECO:0000256" key="5">
    <source>
        <dbReference type="ARBA" id="ARBA00023136"/>
    </source>
</evidence>